<keyword evidence="2 3" id="KW-0067">ATP-binding</keyword>
<evidence type="ECO:0000256" key="3">
    <source>
        <dbReference type="RuleBase" id="RU003322"/>
    </source>
</evidence>
<dbReference type="InterPro" id="IPR043129">
    <property type="entry name" value="ATPase_NBD"/>
</dbReference>
<dbReference type="Gene3D" id="3.30.420.40">
    <property type="match status" value="2"/>
</dbReference>
<dbReference type="InterPro" id="IPR029047">
    <property type="entry name" value="HSP70_peptide-bd_sf"/>
</dbReference>
<dbReference type="Gene3D" id="3.90.640.10">
    <property type="entry name" value="Actin, Chain A, domain 4"/>
    <property type="match status" value="1"/>
</dbReference>
<dbReference type="SUPFAM" id="SSF53067">
    <property type="entry name" value="Actin-like ATPase domain"/>
    <property type="match status" value="2"/>
</dbReference>
<evidence type="ECO:0000313" key="5">
    <source>
        <dbReference type="Proteomes" id="UP000265515"/>
    </source>
</evidence>
<dbReference type="SUPFAM" id="SSF100920">
    <property type="entry name" value="Heat shock protein 70kD (HSP70), peptide-binding domain"/>
    <property type="match status" value="1"/>
</dbReference>
<proteinExistence type="inferred from homology"/>
<dbReference type="PRINTS" id="PR00301">
    <property type="entry name" value="HEATSHOCK70"/>
</dbReference>
<dbReference type="GO" id="GO:0140662">
    <property type="term" value="F:ATP-dependent protein folding chaperone"/>
    <property type="evidence" value="ECO:0007669"/>
    <property type="project" value="InterPro"/>
</dbReference>
<dbReference type="InterPro" id="IPR013126">
    <property type="entry name" value="Hsp_70_fam"/>
</dbReference>
<dbReference type="Pfam" id="PF00012">
    <property type="entry name" value="HSP70"/>
    <property type="match status" value="1"/>
</dbReference>
<dbReference type="GO" id="GO:0005524">
    <property type="term" value="F:ATP binding"/>
    <property type="evidence" value="ECO:0007669"/>
    <property type="project" value="UniProtKB-KW"/>
</dbReference>
<dbReference type="AlphaFoldDB" id="A0A388LSV6"/>
<evidence type="ECO:0000256" key="1">
    <source>
        <dbReference type="ARBA" id="ARBA00022741"/>
    </source>
</evidence>
<dbReference type="STRING" id="69332.A0A388LSV6"/>
<comment type="similarity">
    <text evidence="3">Belongs to the heat shock protein 70 family.</text>
</comment>
<name>A0A388LSV6_CHABU</name>
<dbReference type="Proteomes" id="UP000265515">
    <property type="component" value="Unassembled WGS sequence"/>
</dbReference>
<dbReference type="EMBL" id="BFEA01000515">
    <property type="protein sequence ID" value="GBG85339.1"/>
    <property type="molecule type" value="Genomic_DNA"/>
</dbReference>
<evidence type="ECO:0000256" key="2">
    <source>
        <dbReference type="ARBA" id="ARBA00022840"/>
    </source>
</evidence>
<comment type="caution">
    <text evidence="4">The sequence shown here is derived from an EMBL/GenBank/DDBJ whole genome shotgun (WGS) entry which is preliminary data.</text>
</comment>
<accession>A0A388LSV6</accession>
<keyword evidence="1 3" id="KW-0547">Nucleotide-binding</keyword>
<reference evidence="4 5" key="1">
    <citation type="journal article" date="2018" name="Cell">
        <title>The Chara Genome: Secondary Complexity and Implications for Plant Terrestrialization.</title>
        <authorList>
            <person name="Nishiyama T."/>
            <person name="Sakayama H."/>
            <person name="Vries J.D."/>
            <person name="Buschmann H."/>
            <person name="Saint-Marcoux D."/>
            <person name="Ullrich K.K."/>
            <person name="Haas F.B."/>
            <person name="Vanderstraeten L."/>
            <person name="Becker D."/>
            <person name="Lang D."/>
            <person name="Vosolsobe S."/>
            <person name="Rombauts S."/>
            <person name="Wilhelmsson P.K.I."/>
            <person name="Janitza P."/>
            <person name="Kern R."/>
            <person name="Heyl A."/>
            <person name="Rumpler F."/>
            <person name="Villalobos L.I.A.C."/>
            <person name="Clay J.M."/>
            <person name="Skokan R."/>
            <person name="Toyoda A."/>
            <person name="Suzuki Y."/>
            <person name="Kagoshima H."/>
            <person name="Schijlen E."/>
            <person name="Tajeshwar N."/>
            <person name="Catarino B."/>
            <person name="Hetherington A.J."/>
            <person name="Saltykova A."/>
            <person name="Bonnot C."/>
            <person name="Breuninger H."/>
            <person name="Symeonidi A."/>
            <person name="Radhakrishnan G.V."/>
            <person name="Van Nieuwerburgh F."/>
            <person name="Deforce D."/>
            <person name="Chang C."/>
            <person name="Karol K.G."/>
            <person name="Hedrich R."/>
            <person name="Ulvskov P."/>
            <person name="Glockner G."/>
            <person name="Delwiche C.F."/>
            <person name="Petrasek J."/>
            <person name="Van de Peer Y."/>
            <person name="Friml J."/>
            <person name="Beilby M."/>
            <person name="Dolan L."/>
            <person name="Kohara Y."/>
            <person name="Sugano S."/>
            <person name="Fujiyama A."/>
            <person name="Delaux P.-M."/>
            <person name="Quint M."/>
            <person name="TheiBen G."/>
            <person name="Hagemann M."/>
            <person name="Harholt J."/>
            <person name="Dunand C."/>
            <person name="Zachgo S."/>
            <person name="Langdale J."/>
            <person name="Maumus F."/>
            <person name="Straeten D.V.D."/>
            <person name="Gould S.B."/>
            <person name="Rensing S.A."/>
        </authorList>
    </citation>
    <scope>NUCLEOTIDE SEQUENCE [LARGE SCALE GENOMIC DNA]</scope>
    <source>
        <strain evidence="4 5">S276</strain>
    </source>
</reference>
<dbReference type="PANTHER" id="PTHR19375">
    <property type="entry name" value="HEAT SHOCK PROTEIN 70KDA"/>
    <property type="match status" value="1"/>
</dbReference>
<sequence length="558" mass="63044">MGIDLGTDFCCVGYYDDGKIEIVPNKMGARCTPSVVAFEETCLLTGEVAKCVARRTPEHNVFEVMKLMARSFVDAQVQEYKGKWPVQLVPGSGRGVQIRIPGVPKELGEGLFDPEDISAALLKAMKEISEEFLYQRVEDVVITVPVFFNDRQCAATLDAARRAGLNVLELINEPTAAAIAFWHQGLISRRPEESNIIVFYWKKHSLDVYVIKGDCGIRVVVAETHPDIGEAEIDGRLIRHVANEYKLRTGVDLLANTRVLSMLKEEIARARRRLCSRFATRIQLYLSDIDLDIGLSRSTFLSLNEAVFEKCRTVAVEAVYGAGITTKFITDVLLVGQTTQIPGVRDMLETLFWREPLGVCRDDEHDEMVARGAACEADYQSDMVFRLYQGERALCRINRFLGAFTLSGFRPMAASGTPIVKLVLRVNWNGILYASAEAIADHCEIGKVTKLEVRLRKEQSANDRPAAIAHDEQECEETEEDRALRATFEARRDLQKLVWEIREKHFERMSISQKWRMTEVLDWLSSEDNYADKSVYERKAAELRSIMARVCGRNGLCR</sequence>
<dbReference type="Gene3D" id="2.60.34.10">
    <property type="entry name" value="Substrate Binding Domain Of DNAk, Chain A, domain 1"/>
    <property type="match status" value="1"/>
</dbReference>
<evidence type="ECO:0000313" key="4">
    <source>
        <dbReference type="EMBL" id="GBG85339.1"/>
    </source>
</evidence>
<protein>
    <submittedName>
        <fullName evidence="4">Uncharacterized protein</fullName>
    </submittedName>
</protein>
<keyword evidence="5" id="KW-1185">Reference proteome</keyword>
<organism evidence="4 5">
    <name type="scientific">Chara braunii</name>
    <name type="common">Braun's stonewort</name>
    <dbReference type="NCBI Taxonomy" id="69332"/>
    <lineage>
        <taxon>Eukaryota</taxon>
        <taxon>Viridiplantae</taxon>
        <taxon>Streptophyta</taxon>
        <taxon>Charophyceae</taxon>
        <taxon>Charales</taxon>
        <taxon>Characeae</taxon>
        <taxon>Chara</taxon>
    </lineage>
</organism>
<dbReference type="Gramene" id="GBG85339">
    <property type="protein sequence ID" value="GBG85339"/>
    <property type="gene ID" value="CBR_g39982"/>
</dbReference>
<gene>
    <name evidence="4" type="ORF">CBR_g39982</name>
</gene>